<name>A0A4Y4BBA8_MICMQ</name>
<evidence type="ECO:0000256" key="1">
    <source>
        <dbReference type="SAM" id="Phobius"/>
    </source>
</evidence>
<comment type="caution">
    <text evidence="2">The sequence shown here is derived from an EMBL/GenBank/DDBJ whole genome shotgun (WGS) entry which is preliminary data.</text>
</comment>
<keyword evidence="1" id="KW-1133">Transmembrane helix</keyword>
<evidence type="ECO:0000313" key="2">
    <source>
        <dbReference type="EMBL" id="GEC76117.1"/>
    </source>
</evidence>
<keyword evidence="1" id="KW-0812">Transmembrane</keyword>
<gene>
    <name evidence="2" type="ORF">MLI01_22620</name>
</gene>
<keyword evidence="1" id="KW-0472">Membrane</keyword>
<feature type="transmembrane region" description="Helical" evidence="1">
    <location>
        <begin position="84"/>
        <end position="106"/>
    </location>
</feature>
<sequence length="114" mass="11573">MSDRHADLFQRRGQHACVSGLAGRQDDNIDGAIGVGAVVGIIAGAMAAGGGLYGAGQVAGERAYYAGLRNSYHQKIKWQVRGGVIAAASSIGLAGAIAGGIVMGGFENKFYSMS</sequence>
<protein>
    <submittedName>
        <fullName evidence="2">Uncharacterized protein</fullName>
    </submittedName>
</protein>
<dbReference type="Proteomes" id="UP000317410">
    <property type="component" value="Unassembled WGS sequence"/>
</dbReference>
<dbReference type="RefSeq" id="WP_218026616.1">
    <property type="nucleotide sequence ID" value="NZ_BAAAIN010000002.1"/>
</dbReference>
<dbReference type="EMBL" id="BJNQ01000015">
    <property type="protein sequence ID" value="GEC76117.1"/>
    <property type="molecule type" value="Genomic_DNA"/>
</dbReference>
<proteinExistence type="predicted"/>
<reference evidence="2 3" key="1">
    <citation type="submission" date="2019-06" db="EMBL/GenBank/DDBJ databases">
        <title>Whole genome shotgun sequence of Microbacterium liquefaciens NBRC 15037.</title>
        <authorList>
            <person name="Hosoyama A."/>
            <person name="Uohara A."/>
            <person name="Ohji S."/>
            <person name="Ichikawa N."/>
        </authorList>
    </citation>
    <scope>NUCLEOTIDE SEQUENCE [LARGE SCALE GENOMIC DNA]</scope>
    <source>
        <strain evidence="2 3">NBRC 15037</strain>
    </source>
</reference>
<organism evidence="2 3">
    <name type="scientific">Microbacterium maritypicum</name>
    <name type="common">Microbacterium liquefaciens</name>
    <dbReference type="NCBI Taxonomy" id="33918"/>
    <lineage>
        <taxon>Bacteria</taxon>
        <taxon>Bacillati</taxon>
        <taxon>Actinomycetota</taxon>
        <taxon>Actinomycetes</taxon>
        <taxon>Micrococcales</taxon>
        <taxon>Microbacteriaceae</taxon>
        <taxon>Microbacterium</taxon>
    </lineage>
</organism>
<evidence type="ECO:0000313" key="3">
    <source>
        <dbReference type="Proteomes" id="UP000317410"/>
    </source>
</evidence>
<accession>A0A4Y4BBA8</accession>
<dbReference type="AlphaFoldDB" id="A0A4Y4BBA8"/>